<evidence type="ECO:0000256" key="1">
    <source>
        <dbReference type="SAM" id="MobiDB-lite"/>
    </source>
</evidence>
<evidence type="ECO:0000313" key="3">
    <source>
        <dbReference type="Proteomes" id="UP001623348"/>
    </source>
</evidence>
<gene>
    <name evidence="2" type="ORF">GRJ2_002730800</name>
</gene>
<dbReference type="AlphaFoldDB" id="A0ABC9XZ47"/>
<sequence>MPAGSKMDPPLAKAEPISDGGSASVITYLRRGGGEEPKKTNTRSFLQPERGVRRCERNNFADTKVSEEGGGGGAPGARAEIPLQPMEKAMVKQAVPLQPMEDDGGADIHLQPVEDPTSEQVEAPEGGCDPVGSLHWSRLLAGPVAPWRERTPRRSRFAGRTCDPVGDPCWSSLFLKDCSLWKGATLEQFVKNCSPWEGLTLEKFMEDCPTWEGSHPRAGEECEESSP</sequence>
<protein>
    <submittedName>
        <fullName evidence="2">Epimerase family protein SDR39U1</fullName>
    </submittedName>
</protein>
<comment type="caution">
    <text evidence="2">The sequence shown here is derived from an EMBL/GenBank/DDBJ whole genome shotgun (WGS) entry which is preliminary data.</text>
</comment>
<feature type="compositionally biased region" description="Basic and acidic residues" evidence="1">
    <location>
        <begin position="50"/>
        <end position="67"/>
    </location>
</feature>
<keyword evidence="3" id="KW-1185">Reference proteome</keyword>
<dbReference type="Proteomes" id="UP001623348">
    <property type="component" value="Unassembled WGS sequence"/>
</dbReference>
<dbReference type="EMBL" id="BAAFJT010000040">
    <property type="protein sequence ID" value="GAB0202652.1"/>
    <property type="molecule type" value="Genomic_DNA"/>
</dbReference>
<evidence type="ECO:0000313" key="2">
    <source>
        <dbReference type="EMBL" id="GAB0202652.1"/>
    </source>
</evidence>
<name>A0ABC9XZ47_GRUJA</name>
<accession>A0ABC9XZ47</accession>
<organism evidence="2 3">
    <name type="scientific">Grus japonensis</name>
    <name type="common">Japanese crane</name>
    <name type="synonym">Red-crowned crane</name>
    <dbReference type="NCBI Taxonomy" id="30415"/>
    <lineage>
        <taxon>Eukaryota</taxon>
        <taxon>Metazoa</taxon>
        <taxon>Chordata</taxon>
        <taxon>Craniata</taxon>
        <taxon>Vertebrata</taxon>
        <taxon>Euteleostomi</taxon>
        <taxon>Archelosauria</taxon>
        <taxon>Archosauria</taxon>
        <taxon>Dinosauria</taxon>
        <taxon>Saurischia</taxon>
        <taxon>Theropoda</taxon>
        <taxon>Coelurosauria</taxon>
        <taxon>Aves</taxon>
        <taxon>Neognathae</taxon>
        <taxon>Neoaves</taxon>
        <taxon>Gruiformes</taxon>
        <taxon>Gruidae</taxon>
        <taxon>Grus</taxon>
    </lineage>
</organism>
<proteinExistence type="predicted"/>
<reference evidence="2 3" key="1">
    <citation type="submission" date="2024-06" db="EMBL/GenBank/DDBJ databases">
        <title>The draft genome of Grus japonensis, version 3.</title>
        <authorList>
            <person name="Nabeshima K."/>
            <person name="Suzuki S."/>
            <person name="Onuma M."/>
        </authorList>
    </citation>
    <scope>NUCLEOTIDE SEQUENCE [LARGE SCALE GENOMIC DNA]</scope>
    <source>
        <strain evidence="2 3">451A</strain>
    </source>
</reference>
<feature type="region of interest" description="Disordered" evidence="1">
    <location>
        <begin position="1"/>
        <end position="79"/>
    </location>
</feature>